<organism evidence="3 4">
    <name type="scientific">Mikania micrantha</name>
    <name type="common">bitter vine</name>
    <dbReference type="NCBI Taxonomy" id="192012"/>
    <lineage>
        <taxon>Eukaryota</taxon>
        <taxon>Viridiplantae</taxon>
        <taxon>Streptophyta</taxon>
        <taxon>Embryophyta</taxon>
        <taxon>Tracheophyta</taxon>
        <taxon>Spermatophyta</taxon>
        <taxon>Magnoliopsida</taxon>
        <taxon>eudicotyledons</taxon>
        <taxon>Gunneridae</taxon>
        <taxon>Pentapetalae</taxon>
        <taxon>asterids</taxon>
        <taxon>campanulids</taxon>
        <taxon>Asterales</taxon>
        <taxon>Asteraceae</taxon>
        <taxon>Asteroideae</taxon>
        <taxon>Heliantheae alliance</taxon>
        <taxon>Eupatorieae</taxon>
        <taxon>Mikania</taxon>
    </lineage>
</organism>
<comment type="caution">
    <text evidence="3">The sequence shown here is derived from an EMBL/GenBank/DDBJ whole genome shotgun (WGS) entry which is preliminary data.</text>
</comment>
<dbReference type="Proteomes" id="UP000326396">
    <property type="component" value="Linkage Group LG7"/>
</dbReference>
<keyword evidence="4" id="KW-1185">Reference proteome</keyword>
<sequence length="196" mass="21824">MINQPQIAGNTLLKKAAVASVCMSVVAFLTITTCAILSGYKLSKRIMCVYDSLTSVANQKEDDQQGFQCLRSDPPYHHLLLAPPPAPAKTSPTTHPNTPTEKTIATNNTRTPPMTEKKTNRKTIPNPPMRRRRTQSGYRTETELMTLMGEVLVTMLLMKKKAVMKELHTLKRIPAAKKDREGEMSQKSDVNALITM</sequence>
<keyword evidence="2" id="KW-1133">Transmembrane helix</keyword>
<name>A0A5N6M3L1_9ASTR</name>
<evidence type="ECO:0000256" key="2">
    <source>
        <dbReference type="SAM" id="Phobius"/>
    </source>
</evidence>
<evidence type="ECO:0000313" key="3">
    <source>
        <dbReference type="EMBL" id="KAD3068311.1"/>
    </source>
</evidence>
<proteinExistence type="predicted"/>
<protein>
    <submittedName>
        <fullName evidence="3">Uncharacterized protein</fullName>
    </submittedName>
</protein>
<evidence type="ECO:0000256" key="1">
    <source>
        <dbReference type="SAM" id="MobiDB-lite"/>
    </source>
</evidence>
<feature type="compositionally biased region" description="Polar residues" evidence="1">
    <location>
        <begin position="97"/>
        <end position="112"/>
    </location>
</feature>
<gene>
    <name evidence="3" type="ORF">E3N88_36191</name>
</gene>
<reference evidence="3 4" key="1">
    <citation type="submission" date="2019-05" db="EMBL/GenBank/DDBJ databases">
        <title>Mikania micrantha, genome provides insights into the molecular mechanism of rapid growth.</title>
        <authorList>
            <person name="Liu B."/>
        </authorList>
    </citation>
    <scope>NUCLEOTIDE SEQUENCE [LARGE SCALE GENOMIC DNA]</scope>
    <source>
        <strain evidence="3">NLD-2019</strain>
        <tissue evidence="3">Leaf</tissue>
    </source>
</reference>
<accession>A0A5N6M3L1</accession>
<dbReference type="EMBL" id="SZYD01000017">
    <property type="protein sequence ID" value="KAD3068311.1"/>
    <property type="molecule type" value="Genomic_DNA"/>
</dbReference>
<feature type="region of interest" description="Disordered" evidence="1">
    <location>
        <begin position="82"/>
        <end position="136"/>
    </location>
</feature>
<dbReference type="AlphaFoldDB" id="A0A5N6M3L1"/>
<feature type="transmembrane region" description="Helical" evidence="2">
    <location>
        <begin position="16"/>
        <end position="37"/>
    </location>
</feature>
<keyword evidence="2" id="KW-0472">Membrane</keyword>
<keyword evidence="2" id="KW-0812">Transmembrane</keyword>
<evidence type="ECO:0000313" key="4">
    <source>
        <dbReference type="Proteomes" id="UP000326396"/>
    </source>
</evidence>